<sequence>MRRHIACVEAAKEAVLIRNFINDLCIPGIHINAVPLYVDSSALKLTRNS</sequence>
<proteinExistence type="predicted"/>
<keyword evidence="2" id="KW-1185">Reference proteome</keyword>
<accession>W6QN66</accession>
<dbReference type="EMBL" id="HG792025">
    <property type="protein sequence ID" value="CDM38328.1"/>
    <property type="molecule type" value="Genomic_DNA"/>
</dbReference>
<dbReference type="AlphaFoldDB" id="W6QN66"/>
<protein>
    <submittedName>
        <fullName evidence="1">Uncharacterized protein</fullName>
    </submittedName>
</protein>
<evidence type="ECO:0000313" key="1">
    <source>
        <dbReference type="EMBL" id="CDM38328.1"/>
    </source>
</evidence>
<name>W6QN66_PENRF</name>
<dbReference type="Proteomes" id="UP000030686">
    <property type="component" value="Unassembled WGS sequence"/>
</dbReference>
<gene>
    <name evidence="1" type="ORF">PROQFM164_S11g000031</name>
</gene>
<dbReference type="OrthoDB" id="3799035at2759"/>
<evidence type="ECO:0000313" key="2">
    <source>
        <dbReference type="Proteomes" id="UP000030686"/>
    </source>
</evidence>
<organism evidence="1 2">
    <name type="scientific">Penicillium roqueforti (strain FM164)</name>
    <dbReference type="NCBI Taxonomy" id="1365484"/>
    <lineage>
        <taxon>Eukaryota</taxon>
        <taxon>Fungi</taxon>
        <taxon>Dikarya</taxon>
        <taxon>Ascomycota</taxon>
        <taxon>Pezizomycotina</taxon>
        <taxon>Eurotiomycetes</taxon>
        <taxon>Eurotiomycetidae</taxon>
        <taxon>Eurotiales</taxon>
        <taxon>Aspergillaceae</taxon>
        <taxon>Penicillium</taxon>
    </lineage>
</organism>
<reference evidence="1" key="1">
    <citation type="journal article" date="2014" name="Nat. Commun.">
        <title>Multiple recent horizontal transfers of a large genomic region in cheese making fungi.</title>
        <authorList>
            <person name="Cheeseman K."/>
            <person name="Ropars J."/>
            <person name="Renault P."/>
            <person name="Dupont J."/>
            <person name="Gouzy J."/>
            <person name="Branca A."/>
            <person name="Abraham A.L."/>
            <person name="Ceppi M."/>
            <person name="Conseiller E."/>
            <person name="Debuchy R."/>
            <person name="Malagnac F."/>
            <person name="Goarin A."/>
            <person name="Silar P."/>
            <person name="Lacoste S."/>
            <person name="Sallet E."/>
            <person name="Bensimon A."/>
            <person name="Giraud T."/>
            <person name="Brygoo Y."/>
        </authorList>
    </citation>
    <scope>NUCLEOTIDE SEQUENCE [LARGE SCALE GENOMIC DNA]</scope>
    <source>
        <strain evidence="1">FM164</strain>
    </source>
</reference>